<dbReference type="Gene3D" id="2.40.50.120">
    <property type="match status" value="1"/>
</dbReference>
<dbReference type="InterPro" id="IPR008993">
    <property type="entry name" value="TIMP-like_OB-fold"/>
</dbReference>
<reference evidence="1" key="4">
    <citation type="submission" date="2025-08" db="UniProtKB">
        <authorList>
            <consortium name="Ensembl"/>
        </authorList>
    </citation>
    <scope>IDENTIFICATION</scope>
</reference>
<protein>
    <recommendedName>
        <fullName evidence="3">CQ058 protein</fullName>
    </recommendedName>
</protein>
<evidence type="ECO:0008006" key="3">
    <source>
        <dbReference type="Google" id="ProtNLM"/>
    </source>
</evidence>
<keyword evidence="2" id="KW-1185">Reference proteome</keyword>
<dbReference type="AlphaFoldDB" id="A0A4W3K9D0"/>
<dbReference type="PANTHER" id="PTHR35967:SF1">
    <property type="entry name" value="UPF0450 PROTEIN C17ORF58"/>
    <property type="match status" value="1"/>
</dbReference>
<reference evidence="2" key="1">
    <citation type="journal article" date="2006" name="Science">
        <title>Ancient noncoding elements conserved in the human genome.</title>
        <authorList>
            <person name="Venkatesh B."/>
            <person name="Kirkness E.F."/>
            <person name="Loh Y.H."/>
            <person name="Halpern A.L."/>
            <person name="Lee A.P."/>
            <person name="Johnson J."/>
            <person name="Dandona N."/>
            <person name="Viswanathan L.D."/>
            <person name="Tay A."/>
            <person name="Venter J.C."/>
            <person name="Strausberg R.L."/>
            <person name="Brenner S."/>
        </authorList>
    </citation>
    <scope>NUCLEOTIDE SEQUENCE [LARGE SCALE GENOMIC DNA]</scope>
</reference>
<reference evidence="2" key="2">
    <citation type="journal article" date="2007" name="PLoS Biol.">
        <title>Survey sequencing and comparative analysis of the elephant shark (Callorhinchus milii) genome.</title>
        <authorList>
            <person name="Venkatesh B."/>
            <person name="Kirkness E.F."/>
            <person name="Loh Y.H."/>
            <person name="Halpern A.L."/>
            <person name="Lee A.P."/>
            <person name="Johnson J."/>
            <person name="Dandona N."/>
            <person name="Viswanathan L.D."/>
            <person name="Tay A."/>
            <person name="Venter J.C."/>
            <person name="Strausberg R.L."/>
            <person name="Brenner S."/>
        </authorList>
    </citation>
    <scope>NUCLEOTIDE SEQUENCE [LARGE SCALE GENOMIC DNA]</scope>
</reference>
<reference evidence="2" key="3">
    <citation type="journal article" date="2014" name="Nature">
        <title>Elephant shark genome provides unique insights into gnathostome evolution.</title>
        <authorList>
            <consortium name="International Elephant Shark Genome Sequencing Consortium"/>
            <person name="Venkatesh B."/>
            <person name="Lee A.P."/>
            <person name="Ravi V."/>
            <person name="Maurya A.K."/>
            <person name="Lian M.M."/>
            <person name="Swann J.B."/>
            <person name="Ohta Y."/>
            <person name="Flajnik M.F."/>
            <person name="Sutoh Y."/>
            <person name="Kasahara M."/>
            <person name="Hoon S."/>
            <person name="Gangu V."/>
            <person name="Roy S.W."/>
            <person name="Irimia M."/>
            <person name="Korzh V."/>
            <person name="Kondrychyn I."/>
            <person name="Lim Z.W."/>
            <person name="Tay B.H."/>
            <person name="Tohari S."/>
            <person name="Kong K.W."/>
            <person name="Ho S."/>
            <person name="Lorente-Galdos B."/>
            <person name="Quilez J."/>
            <person name="Marques-Bonet T."/>
            <person name="Raney B.J."/>
            <person name="Ingham P.W."/>
            <person name="Tay A."/>
            <person name="Hillier L.W."/>
            <person name="Minx P."/>
            <person name="Boehm T."/>
            <person name="Wilson R.K."/>
            <person name="Brenner S."/>
            <person name="Warren W.C."/>
        </authorList>
    </citation>
    <scope>NUCLEOTIDE SEQUENCE [LARGE SCALE GENOMIC DNA]</scope>
</reference>
<gene>
    <name evidence="1" type="primary">LOC103175609</name>
</gene>
<proteinExistence type="predicted"/>
<dbReference type="SUPFAM" id="SSF50242">
    <property type="entry name" value="TIMP-like"/>
    <property type="match status" value="1"/>
</dbReference>
<dbReference type="Proteomes" id="UP000314986">
    <property type="component" value="Unassembled WGS sequence"/>
</dbReference>
<dbReference type="OMA" id="AVHTQCT"/>
<dbReference type="InParanoid" id="A0A4W3K9D0"/>
<sequence length="120" mass="13716">MRLVTVLVDSDGFYRTSRLYVTPDGFFFKAHVLVVDTFNCKRPCPDLKFGARYIMMGQIYHRRYSLPAWVQERVTGRLKPGDGLVKSSSYVKRYNRKREQKLQAAQDGKCGGSFPGISGK</sequence>
<organism evidence="1 2">
    <name type="scientific">Callorhinchus milii</name>
    <name type="common">Ghost shark</name>
    <dbReference type="NCBI Taxonomy" id="7868"/>
    <lineage>
        <taxon>Eukaryota</taxon>
        <taxon>Metazoa</taxon>
        <taxon>Chordata</taxon>
        <taxon>Craniata</taxon>
        <taxon>Vertebrata</taxon>
        <taxon>Chondrichthyes</taxon>
        <taxon>Holocephali</taxon>
        <taxon>Chimaeriformes</taxon>
        <taxon>Callorhinchidae</taxon>
        <taxon>Callorhinchus</taxon>
    </lineage>
</organism>
<reference evidence="1" key="5">
    <citation type="submission" date="2025-09" db="UniProtKB">
        <authorList>
            <consortium name="Ensembl"/>
        </authorList>
    </citation>
    <scope>IDENTIFICATION</scope>
</reference>
<accession>A0A4W3K9D0</accession>
<dbReference type="GeneTree" id="ENSGT00390000002361"/>
<dbReference type="Ensembl" id="ENSCMIT00000049619.1">
    <property type="protein sequence ID" value="ENSCMIP00000048941.1"/>
    <property type="gene ID" value="ENSCMIG00000019967.1"/>
</dbReference>
<evidence type="ECO:0000313" key="2">
    <source>
        <dbReference type="Proteomes" id="UP000314986"/>
    </source>
</evidence>
<name>A0A4W3K9D0_CALMI</name>
<evidence type="ECO:0000313" key="1">
    <source>
        <dbReference type="Ensembl" id="ENSCMIP00000048941.1"/>
    </source>
</evidence>
<dbReference type="PANTHER" id="PTHR35967">
    <property type="entry name" value="UPF0450 PROTEIN C17ORF58"/>
    <property type="match status" value="1"/>
</dbReference>